<evidence type="ECO:0000313" key="4">
    <source>
        <dbReference type="Proteomes" id="UP001501266"/>
    </source>
</evidence>
<proteinExistence type="predicted"/>
<accession>A0ABN1YWM3</accession>
<keyword evidence="3" id="KW-0255">Endonuclease</keyword>
<name>A0ABN1YWM3_9MICO</name>
<keyword evidence="4" id="KW-1185">Reference proteome</keyword>
<sequence>MPVALPTDRDLEWHLILALRALGGSATLDELDSELRTQGHYSEEQQAVLHGDGPRTELNYRLAWRRTRLKGLNLLENSERGVWRLTRGGRDITRAELYELRAPSIGPNARRDVVRPAVSVGLETSGSASVGVESNAGELALADEDRWQESLLDAVMQLSPSGFERLAQRILREAGFVSTRVLGRPADGGIDGVGVYRVSLLSFKVYFQCKRYAGSVGSPAVRDFRGAMAGRGDKGLLITTGEFTSAAREEASRAGAAEIDLIDGMKLCQLLKDLRIGVSVSERLVEDVTVDPRYFRAEFDWVAV</sequence>
<feature type="domain" description="Restriction endonuclease type IV Mrr" evidence="1">
    <location>
        <begin position="157"/>
        <end position="271"/>
    </location>
</feature>
<keyword evidence="3" id="KW-0540">Nuclease</keyword>
<dbReference type="Pfam" id="PF14338">
    <property type="entry name" value="Mrr_N"/>
    <property type="match status" value="1"/>
</dbReference>
<dbReference type="GO" id="GO:0004519">
    <property type="term" value="F:endonuclease activity"/>
    <property type="evidence" value="ECO:0007669"/>
    <property type="project" value="UniProtKB-KW"/>
</dbReference>
<protein>
    <submittedName>
        <fullName evidence="3">Restriction endonuclease</fullName>
    </submittedName>
</protein>
<feature type="domain" description="Restriction system protein Mrr-like N-terminal" evidence="2">
    <location>
        <begin position="14"/>
        <end position="94"/>
    </location>
</feature>
<dbReference type="EMBL" id="BAAAKK010000005">
    <property type="protein sequence ID" value="GAA1424366.1"/>
    <property type="molecule type" value="Genomic_DNA"/>
</dbReference>
<dbReference type="InterPro" id="IPR011335">
    <property type="entry name" value="Restrct_endonuc-II-like"/>
</dbReference>
<evidence type="ECO:0000259" key="2">
    <source>
        <dbReference type="Pfam" id="PF14338"/>
    </source>
</evidence>
<dbReference type="InterPro" id="IPR052906">
    <property type="entry name" value="Type_IV_Methyl-Rstrct_Enzyme"/>
</dbReference>
<dbReference type="PANTHER" id="PTHR30015">
    <property type="entry name" value="MRR RESTRICTION SYSTEM PROTEIN"/>
    <property type="match status" value="1"/>
</dbReference>
<keyword evidence="3" id="KW-0378">Hydrolase</keyword>
<organism evidence="3 4">
    <name type="scientific">Agrococcus citreus</name>
    <dbReference type="NCBI Taxonomy" id="84643"/>
    <lineage>
        <taxon>Bacteria</taxon>
        <taxon>Bacillati</taxon>
        <taxon>Actinomycetota</taxon>
        <taxon>Actinomycetes</taxon>
        <taxon>Micrococcales</taxon>
        <taxon>Microbacteriaceae</taxon>
        <taxon>Agrococcus</taxon>
    </lineage>
</organism>
<dbReference type="InterPro" id="IPR025745">
    <property type="entry name" value="Mrr-like_N_dom"/>
</dbReference>
<comment type="caution">
    <text evidence="3">The sequence shown here is derived from an EMBL/GenBank/DDBJ whole genome shotgun (WGS) entry which is preliminary data.</text>
</comment>
<dbReference type="PANTHER" id="PTHR30015:SF7">
    <property type="entry name" value="TYPE IV METHYL-DIRECTED RESTRICTION ENZYME ECOKMRR"/>
    <property type="match status" value="1"/>
</dbReference>
<reference evidence="3 4" key="1">
    <citation type="journal article" date="2019" name="Int. J. Syst. Evol. Microbiol.">
        <title>The Global Catalogue of Microorganisms (GCM) 10K type strain sequencing project: providing services to taxonomists for standard genome sequencing and annotation.</title>
        <authorList>
            <consortium name="The Broad Institute Genomics Platform"/>
            <consortium name="The Broad Institute Genome Sequencing Center for Infectious Disease"/>
            <person name="Wu L."/>
            <person name="Ma J."/>
        </authorList>
    </citation>
    <scope>NUCLEOTIDE SEQUENCE [LARGE SCALE GENOMIC DNA]</scope>
    <source>
        <strain evidence="3 4">JCM 12398</strain>
    </source>
</reference>
<gene>
    <name evidence="3" type="ORF">GCM10009640_20430</name>
</gene>
<evidence type="ECO:0000313" key="3">
    <source>
        <dbReference type="EMBL" id="GAA1424366.1"/>
    </source>
</evidence>
<dbReference type="SUPFAM" id="SSF52980">
    <property type="entry name" value="Restriction endonuclease-like"/>
    <property type="match status" value="1"/>
</dbReference>
<dbReference type="Pfam" id="PF04471">
    <property type="entry name" value="Mrr_cat"/>
    <property type="match status" value="1"/>
</dbReference>
<dbReference type="InterPro" id="IPR007560">
    <property type="entry name" value="Restrct_endonuc_IV_Mrr"/>
</dbReference>
<evidence type="ECO:0000259" key="1">
    <source>
        <dbReference type="Pfam" id="PF04471"/>
    </source>
</evidence>
<dbReference type="InterPro" id="IPR011856">
    <property type="entry name" value="tRNA_endonuc-like_dom_sf"/>
</dbReference>
<dbReference type="Gene3D" id="3.40.1350.10">
    <property type="match status" value="1"/>
</dbReference>
<dbReference type="Proteomes" id="UP001501266">
    <property type="component" value="Unassembled WGS sequence"/>
</dbReference>
<dbReference type="RefSeq" id="WP_343920058.1">
    <property type="nucleotide sequence ID" value="NZ_BAAAKK010000005.1"/>
</dbReference>